<dbReference type="InterPro" id="IPR050655">
    <property type="entry name" value="Plant_B3_domain"/>
</dbReference>
<dbReference type="GO" id="GO:0003677">
    <property type="term" value="F:DNA binding"/>
    <property type="evidence" value="ECO:0007669"/>
    <property type="project" value="UniProtKB-KW"/>
</dbReference>
<name>A0A5P1FHC4_ASPOF</name>
<dbReference type="EMBL" id="CM007383">
    <property type="protein sequence ID" value="ONK75990.1"/>
    <property type="molecule type" value="Genomic_DNA"/>
</dbReference>
<evidence type="ECO:0000256" key="1">
    <source>
        <dbReference type="ARBA" id="ARBA00004123"/>
    </source>
</evidence>
<evidence type="ECO:0000256" key="4">
    <source>
        <dbReference type="ARBA" id="ARBA00023163"/>
    </source>
</evidence>
<dbReference type="InterPro" id="IPR003340">
    <property type="entry name" value="B3_DNA-bd"/>
</dbReference>
<accession>A0A5P1FHC4</accession>
<feature type="compositionally biased region" description="Basic residues" evidence="6">
    <location>
        <begin position="139"/>
        <end position="150"/>
    </location>
</feature>
<dbReference type="SMR" id="A0A5P1FHC4"/>
<keyword evidence="5" id="KW-0539">Nucleus</keyword>
<evidence type="ECO:0000256" key="5">
    <source>
        <dbReference type="ARBA" id="ARBA00023242"/>
    </source>
</evidence>
<feature type="domain" description="TF-B3" evidence="7">
    <location>
        <begin position="12"/>
        <end position="106"/>
    </location>
</feature>
<dbReference type="Pfam" id="PF02362">
    <property type="entry name" value="B3"/>
    <property type="match status" value="1"/>
</dbReference>
<dbReference type="InterPro" id="IPR015300">
    <property type="entry name" value="DNA-bd_pseudobarrel_sf"/>
</dbReference>
<gene>
    <name evidence="8" type="ORF">A4U43_C03F22690</name>
</gene>
<keyword evidence="9" id="KW-1185">Reference proteome</keyword>
<organism evidence="8 9">
    <name type="scientific">Asparagus officinalis</name>
    <name type="common">Garden asparagus</name>
    <dbReference type="NCBI Taxonomy" id="4686"/>
    <lineage>
        <taxon>Eukaryota</taxon>
        <taxon>Viridiplantae</taxon>
        <taxon>Streptophyta</taxon>
        <taxon>Embryophyta</taxon>
        <taxon>Tracheophyta</taxon>
        <taxon>Spermatophyta</taxon>
        <taxon>Magnoliopsida</taxon>
        <taxon>Liliopsida</taxon>
        <taxon>Asparagales</taxon>
        <taxon>Asparagaceae</taxon>
        <taxon>Asparagoideae</taxon>
        <taxon>Asparagus</taxon>
    </lineage>
</organism>
<dbReference type="Gramene" id="ONK75990">
    <property type="protein sequence ID" value="ONK75990"/>
    <property type="gene ID" value="A4U43_C03F22690"/>
</dbReference>
<dbReference type="SMART" id="SM01019">
    <property type="entry name" value="B3"/>
    <property type="match status" value="1"/>
</dbReference>
<feature type="region of interest" description="Disordered" evidence="6">
    <location>
        <begin position="118"/>
        <end position="155"/>
    </location>
</feature>
<evidence type="ECO:0000313" key="8">
    <source>
        <dbReference type="EMBL" id="ONK75990.1"/>
    </source>
</evidence>
<dbReference type="GO" id="GO:0005634">
    <property type="term" value="C:nucleus"/>
    <property type="evidence" value="ECO:0007669"/>
    <property type="project" value="UniProtKB-SubCell"/>
</dbReference>
<keyword evidence="2" id="KW-0805">Transcription regulation</keyword>
<protein>
    <recommendedName>
        <fullName evidence="7">TF-B3 domain-containing protein</fullName>
    </recommendedName>
</protein>
<comment type="subcellular location">
    <subcellularLocation>
        <location evidence="1">Nucleus</location>
    </subcellularLocation>
</comment>
<evidence type="ECO:0000256" key="2">
    <source>
        <dbReference type="ARBA" id="ARBA00023015"/>
    </source>
</evidence>
<keyword evidence="3" id="KW-0238">DNA-binding</keyword>
<evidence type="ECO:0000256" key="6">
    <source>
        <dbReference type="SAM" id="MobiDB-lite"/>
    </source>
</evidence>
<dbReference type="Proteomes" id="UP000243459">
    <property type="component" value="Chromosome 3"/>
</dbReference>
<evidence type="ECO:0000259" key="7">
    <source>
        <dbReference type="PROSITE" id="PS50863"/>
    </source>
</evidence>
<dbReference type="CDD" id="cd10017">
    <property type="entry name" value="B3_DNA"/>
    <property type="match status" value="1"/>
</dbReference>
<dbReference type="AlphaFoldDB" id="A0A5P1FHC4"/>
<sequence>MGNPKSMSILDRPSFFKVMIGDFTCSLRIPPEFKKHLGETITQRPVVIRSSQGRRWRIKLGIVGGNLYFRDGWERFVSASSVTEGDFLVFFYDGDFGFDVIIYGTTCCSEERVNIPGERDKIEAESEDSDEEEPGSRREVRRKRKPKKMTNNRMRNGNESLLVICYWVTTTTT</sequence>
<proteinExistence type="predicted"/>
<dbReference type="OMA" id="YLTICKG"/>
<reference evidence="9" key="1">
    <citation type="journal article" date="2017" name="Nat. Commun.">
        <title>The asparagus genome sheds light on the origin and evolution of a young Y chromosome.</title>
        <authorList>
            <person name="Harkess A."/>
            <person name="Zhou J."/>
            <person name="Xu C."/>
            <person name="Bowers J.E."/>
            <person name="Van der Hulst R."/>
            <person name="Ayyampalayam S."/>
            <person name="Mercati F."/>
            <person name="Riccardi P."/>
            <person name="McKain M.R."/>
            <person name="Kakrana A."/>
            <person name="Tang H."/>
            <person name="Ray J."/>
            <person name="Groenendijk J."/>
            <person name="Arikit S."/>
            <person name="Mathioni S.M."/>
            <person name="Nakano M."/>
            <person name="Shan H."/>
            <person name="Telgmann-Rauber A."/>
            <person name="Kanno A."/>
            <person name="Yue Z."/>
            <person name="Chen H."/>
            <person name="Li W."/>
            <person name="Chen Y."/>
            <person name="Xu X."/>
            <person name="Zhang Y."/>
            <person name="Luo S."/>
            <person name="Chen H."/>
            <person name="Gao J."/>
            <person name="Mao Z."/>
            <person name="Pires J.C."/>
            <person name="Luo M."/>
            <person name="Kudrna D."/>
            <person name="Wing R.A."/>
            <person name="Meyers B.C."/>
            <person name="Yi K."/>
            <person name="Kong H."/>
            <person name="Lavrijsen P."/>
            <person name="Sunseri F."/>
            <person name="Falavigna A."/>
            <person name="Ye Y."/>
            <person name="Leebens-Mack J.H."/>
            <person name="Chen G."/>
        </authorList>
    </citation>
    <scope>NUCLEOTIDE SEQUENCE [LARGE SCALE GENOMIC DNA]</scope>
    <source>
        <strain evidence="9">cv. DH0086</strain>
    </source>
</reference>
<dbReference type="Gene3D" id="2.40.330.10">
    <property type="entry name" value="DNA-binding pseudobarrel domain"/>
    <property type="match status" value="1"/>
</dbReference>
<keyword evidence="4" id="KW-0804">Transcription</keyword>
<evidence type="ECO:0000313" key="9">
    <source>
        <dbReference type="Proteomes" id="UP000243459"/>
    </source>
</evidence>
<dbReference type="PANTHER" id="PTHR31920">
    <property type="entry name" value="B3 DOMAIN-CONTAINING"/>
    <property type="match status" value="1"/>
</dbReference>
<evidence type="ECO:0000256" key="3">
    <source>
        <dbReference type="ARBA" id="ARBA00023125"/>
    </source>
</evidence>
<dbReference type="SUPFAM" id="SSF101936">
    <property type="entry name" value="DNA-binding pseudobarrel domain"/>
    <property type="match status" value="1"/>
</dbReference>
<dbReference type="PANTHER" id="PTHR31920:SF121">
    <property type="entry name" value="TF-B3 DOMAIN-CONTAINING PROTEIN"/>
    <property type="match status" value="1"/>
</dbReference>
<dbReference type="PROSITE" id="PS50863">
    <property type="entry name" value="B3"/>
    <property type="match status" value="1"/>
</dbReference>